<proteinExistence type="predicted"/>
<feature type="transmembrane region" description="Helical" evidence="2">
    <location>
        <begin position="240"/>
        <end position="259"/>
    </location>
</feature>
<gene>
    <name evidence="3" type="ORF">PGO_122010</name>
</gene>
<evidence type="ECO:0000256" key="1">
    <source>
        <dbReference type="SAM" id="MobiDB-lite"/>
    </source>
</evidence>
<feature type="compositionally biased region" description="Polar residues" evidence="1">
    <location>
        <begin position="102"/>
        <end position="128"/>
    </location>
</feature>
<evidence type="ECO:0000313" key="4">
    <source>
        <dbReference type="Proteomes" id="UP000195521"/>
    </source>
</evidence>
<feature type="transmembrane region" description="Helical" evidence="2">
    <location>
        <begin position="300"/>
        <end position="323"/>
    </location>
</feature>
<name>A0A1Y1JQ63_PLAGO</name>
<organism evidence="3 4">
    <name type="scientific">Plasmodium gonderi</name>
    <dbReference type="NCBI Taxonomy" id="77519"/>
    <lineage>
        <taxon>Eukaryota</taxon>
        <taxon>Sar</taxon>
        <taxon>Alveolata</taxon>
        <taxon>Apicomplexa</taxon>
        <taxon>Aconoidasida</taxon>
        <taxon>Haemosporida</taxon>
        <taxon>Plasmodiidae</taxon>
        <taxon>Plasmodium</taxon>
        <taxon>Plasmodium (Plasmodium)</taxon>
    </lineage>
</organism>
<dbReference type="EMBL" id="BDQF01000013">
    <property type="protein sequence ID" value="GAW82204.1"/>
    <property type="molecule type" value="Genomic_DNA"/>
</dbReference>
<keyword evidence="2" id="KW-1133">Transmembrane helix</keyword>
<feature type="transmembrane region" description="Helical" evidence="2">
    <location>
        <begin position="358"/>
        <end position="385"/>
    </location>
</feature>
<dbReference type="Proteomes" id="UP000195521">
    <property type="component" value="Unassembled WGS sequence"/>
</dbReference>
<protein>
    <submittedName>
        <fullName evidence="3">Uncharacterized protein</fullName>
    </submittedName>
</protein>
<feature type="transmembrane region" description="Helical" evidence="2">
    <location>
        <begin position="265"/>
        <end position="288"/>
    </location>
</feature>
<dbReference type="GeneID" id="39748941"/>
<keyword evidence="4" id="KW-1185">Reference proteome</keyword>
<sequence>MDKLYGDYDKVFEKYKNSNLHKRKNEKEIAQDSKVETKEKNALKREKKVYEKKPKKGNNLPSSEGRKDTFTHPHNNLPTGIPEYTIKGKKKDDKGGTKKANNDSTHATNHENGYSSDHASNHLGNHTANNVSNNLNPNSYPNPVSSKQNGSNYNRSCNNSNNNQVRERSVNEYKIRKKVSIEINQKIYSDSENTHFDDKSFLENKFGMNENNYNSRKKKIKNDDQKVNKKMLNKKDKIKFFVNFLFVLYYIFFLFHYIIEIQLNQIYNVVINTFTIIITTVLLCYIYFLKARNKKLKKIIFYITTYINLLYCLHIFNTFTFWLNIYLNFTLSKRIYLKYKTLYKNISFVFSYFSFDEIFFFLLIFYALFFLTTSMLTFTLFYYIYNFINYSF</sequence>
<feature type="compositionally biased region" description="Low complexity" evidence="1">
    <location>
        <begin position="129"/>
        <end position="164"/>
    </location>
</feature>
<feature type="compositionally biased region" description="Basic and acidic residues" evidence="1">
    <location>
        <begin position="25"/>
        <end position="52"/>
    </location>
</feature>
<dbReference type="AlphaFoldDB" id="A0A1Y1JQ63"/>
<reference evidence="4" key="1">
    <citation type="submission" date="2017-04" db="EMBL/GenBank/DDBJ databases">
        <title>Plasmodium gonderi genome.</title>
        <authorList>
            <person name="Arisue N."/>
            <person name="Honma H."/>
            <person name="Kawai S."/>
            <person name="Tougan T."/>
            <person name="Tanabe K."/>
            <person name="Horii T."/>
        </authorList>
    </citation>
    <scope>NUCLEOTIDE SEQUENCE [LARGE SCALE GENOMIC DNA]</scope>
    <source>
        <strain evidence="4">ATCC 30045</strain>
    </source>
</reference>
<accession>A0A1Y1JQ63</accession>
<dbReference type="OrthoDB" id="373036at2759"/>
<evidence type="ECO:0000256" key="2">
    <source>
        <dbReference type="SAM" id="Phobius"/>
    </source>
</evidence>
<comment type="caution">
    <text evidence="3">The sequence shown here is derived from an EMBL/GenBank/DDBJ whole genome shotgun (WGS) entry which is preliminary data.</text>
</comment>
<keyword evidence="2" id="KW-0812">Transmembrane</keyword>
<keyword evidence="2" id="KW-0472">Membrane</keyword>
<evidence type="ECO:0000313" key="3">
    <source>
        <dbReference type="EMBL" id="GAW82204.1"/>
    </source>
</evidence>
<dbReference type="RefSeq" id="XP_028544793.1">
    <property type="nucleotide sequence ID" value="XM_028688992.1"/>
</dbReference>
<feature type="region of interest" description="Disordered" evidence="1">
    <location>
        <begin position="17"/>
        <end position="164"/>
    </location>
</feature>
<dbReference type="OMA" id="INQKIYS"/>